<evidence type="ECO:0000313" key="2">
    <source>
        <dbReference type="EMBL" id="MBW72225.1"/>
    </source>
</evidence>
<organism evidence="2">
    <name type="scientific">Anopheles darlingi</name>
    <name type="common">Mosquito</name>
    <dbReference type="NCBI Taxonomy" id="43151"/>
    <lineage>
        <taxon>Eukaryota</taxon>
        <taxon>Metazoa</taxon>
        <taxon>Ecdysozoa</taxon>
        <taxon>Arthropoda</taxon>
        <taxon>Hexapoda</taxon>
        <taxon>Insecta</taxon>
        <taxon>Pterygota</taxon>
        <taxon>Neoptera</taxon>
        <taxon>Endopterygota</taxon>
        <taxon>Diptera</taxon>
        <taxon>Nematocera</taxon>
        <taxon>Culicoidea</taxon>
        <taxon>Culicidae</taxon>
        <taxon>Anophelinae</taxon>
        <taxon>Anopheles</taxon>
    </lineage>
</organism>
<evidence type="ECO:0000256" key="1">
    <source>
        <dbReference type="SAM" id="SignalP"/>
    </source>
</evidence>
<feature type="signal peptide" evidence="1">
    <location>
        <begin position="1"/>
        <end position="22"/>
    </location>
</feature>
<protein>
    <submittedName>
        <fullName evidence="2">Putative secreted protein</fullName>
    </submittedName>
</protein>
<sequence length="69" mass="8162">MARNVFLRLACRFLLKLMDVWGYVLTRNFSEFRACDTVRDGIHFRYFAGTCPYPFPGVSQKGYTFRPTR</sequence>
<reference evidence="2" key="1">
    <citation type="submission" date="2018-01" db="EMBL/GenBank/DDBJ databases">
        <title>An insight into the sialome of Amazonian anophelines.</title>
        <authorList>
            <person name="Ribeiro J.M."/>
            <person name="Scarpassa V."/>
            <person name="Calvo E."/>
        </authorList>
    </citation>
    <scope>NUCLEOTIDE SEQUENCE</scope>
</reference>
<proteinExistence type="predicted"/>
<accession>A0A2M4D3U1</accession>
<feature type="chain" id="PRO_5014746902" evidence="1">
    <location>
        <begin position="23"/>
        <end position="69"/>
    </location>
</feature>
<dbReference type="EMBL" id="GGFL01008047">
    <property type="protein sequence ID" value="MBW72225.1"/>
    <property type="molecule type" value="Transcribed_RNA"/>
</dbReference>
<name>A0A2M4D3U1_ANODA</name>
<keyword evidence="1" id="KW-0732">Signal</keyword>
<dbReference type="AlphaFoldDB" id="A0A2M4D3U1"/>